<dbReference type="Pfam" id="PF24681">
    <property type="entry name" value="Kelch_KLHDC2_KLHL20_DRC7"/>
    <property type="match status" value="1"/>
</dbReference>
<dbReference type="Proteomes" id="UP000022910">
    <property type="component" value="Unassembled WGS sequence"/>
</dbReference>
<proteinExistence type="predicted"/>
<keyword evidence="3" id="KW-0472">Membrane</keyword>
<dbReference type="OrthoDB" id="432528at2759"/>
<dbReference type="PANTHER" id="PTHR46093:SF18">
    <property type="entry name" value="FIBRONECTIN TYPE-III DOMAIN-CONTAINING PROTEIN"/>
    <property type="match status" value="1"/>
</dbReference>
<evidence type="ECO:0000313" key="4">
    <source>
        <dbReference type="EMBL" id="EXX74689.1"/>
    </source>
</evidence>
<evidence type="ECO:0000256" key="2">
    <source>
        <dbReference type="ARBA" id="ARBA00022737"/>
    </source>
</evidence>
<keyword evidence="2" id="KW-0677">Repeat</keyword>
<dbReference type="Gene3D" id="2.120.10.80">
    <property type="entry name" value="Kelch-type beta propeller"/>
    <property type="match status" value="2"/>
</dbReference>
<protein>
    <submittedName>
        <fullName evidence="4">Kel2p</fullName>
    </submittedName>
</protein>
<name>A0A015L4P6_RHIIW</name>
<gene>
    <name evidence="4" type="ORF">RirG_048780</name>
</gene>
<dbReference type="InterPro" id="IPR015915">
    <property type="entry name" value="Kelch-typ_b-propeller"/>
</dbReference>
<keyword evidence="3" id="KW-0812">Transmembrane</keyword>
<feature type="transmembrane region" description="Helical" evidence="3">
    <location>
        <begin position="382"/>
        <end position="404"/>
    </location>
</feature>
<dbReference type="PANTHER" id="PTHR46093">
    <property type="entry name" value="ACYL-COA-BINDING DOMAIN-CONTAINING PROTEIN 5"/>
    <property type="match status" value="1"/>
</dbReference>
<reference evidence="4 5" key="1">
    <citation type="submission" date="2014-02" db="EMBL/GenBank/DDBJ databases">
        <title>Single nucleus genome sequencing reveals high similarity among nuclei of an endomycorrhizal fungus.</title>
        <authorList>
            <person name="Lin K."/>
            <person name="Geurts R."/>
            <person name="Zhang Z."/>
            <person name="Limpens E."/>
            <person name="Saunders D.G."/>
            <person name="Mu D."/>
            <person name="Pang E."/>
            <person name="Cao H."/>
            <person name="Cha H."/>
            <person name="Lin T."/>
            <person name="Zhou Q."/>
            <person name="Shang Y."/>
            <person name="Li Y."/>
            <person name="Ivanov S."/>
            <person name="Sharma T."/>
            <person name="Velzen R.V."/>
            <person name="Ruijter N.D."/>
            <person name="Aanen D.K."/>
            <person name="Win J."/>
            <person name="Kamoun S."/>
            <person name="Bisseling T."/>
            <person name="Huang S."/>
        </authorList>
    </citation>
    <scope>NUCLEOTIDE SEQUENCE [LARGE SCALE GENOMIC DNA]</scope>
    <source>
        <strain evidence="5">DAOM197198w</strain>
    </source>
</reference>
<dbReference type="AlphaFoldDB" id="A0A015L4P6"/>
<dbReference type="HOGENOM" id="CLU_019030_2_0_1"/>
<evidence type="ECO:0000256" key="1">
    <source>
        <dbReference type="ARBA" id="ARBA00022441"/>
    </source>
</evidence>
<dbReference type="SUPFAM" id="SSF117281">
    <property type="entry name" value="Kelch motif"/>
    <property type="match status" value="1"/>
</dbReference>
<evidence type="ECO:0000256" key="3">
    <source>
        <dbReference type="SAM" id="Phobius"/>
    </source>
</evidence>
<dbReference type="EMBL" id="JEMT01012749">
    <property type="protein sequence ID" value="EXX74689.1"/>
    <property type="molecule type" value="Genomic_DNA"/>
</dbReference>
<evidence type="ECO:0000313" key="5">
    <source>
        <dbReference type="Proteomes" id="UP000022910"/>
    </source>
</evidence>
<keyword evidence="1" id="KW-0880">Kelch repeat</keyword>
<organism evidence="4 5">
    <name type="scientific">Rhizophagus irregularis (strain DAOM 197198w)</name>
    <name type="common">Glomus intraradices</name>
    <dbReference type="NCBI Taxonomy" id="1432141"/>
    <lineage>
        <taxon>Eukaryota</taxon>
        <taxon>Fungi</taxon>
        <taxon>Fungi incertae sedis</taxon>
        <taxon>Mucoromycota</taxon>
        <taxon>Glomeromycotina</taxon>
        <taxon>Glomeromycetes</taxon>
        <taxon>Glomerales</taxon>
        <taxon>Glomeraceae</taxon>
        <taxon>Rhizophagus</taxon>
    </lineage>
</organism>
<keyword evidence="5" id="KW-1185">Reference proteome</keyword>
<keyword evidence="3" id="KW-1133">Transmembrane helix</keyword>
<sequence length="491" mass="54085">MLQKYFVYITLWFLFQFILIEINCLNAPYTLKKRDEHTATLVDNKLYILGGSLLNEVGKDFFYIDFSVSFNIQNLLLIDLSNINTVPSHFGAASARGGANNDTLFICGGIGNVTVDKVELVYSFNLKSNSWSIPKITGQSPISLFAAETGIINYNGMMYFWDGIVSNVNILDTINLIWKKGSSIGAPKGGLGSAATLLPDNKIIYMGGIGDKSTLMNLVYIYDTINDFWSTKITSGTIPPNKIGSTAVLGLDGQRVIVFGGIPTADIANAPKIPLYELNLITFEWHIPKTSGSTPASRENHRANVIGNYMVITFGIFYSEPENDILLLDISNVDEYIWTNEFNPSSSIVKSSLPTVPTIPTKPSPLPTISSQQYISSNNSNIVGAIIGSLIAGALLSFVGSYLYKWNKNRNKDGSNLNDNQANTNSQAKRNYYPGQEAVQPPAPASVIDRSYYHGREIPNNEIQELKQEIHDLRQIILQSNKQSTSSMGNN</sequence>
<dbReference type="SMR" id="A0A015L4P6"/>
<comment type="caution">
    <text evidence="4">The sequence shown here is derived from an EMBL/GenBank/DDBJ whole genome shotgun (WGS) entry which is preliminary data.</text>
</comment>
<accession>A0A015L4P6</accession>